<organism evidence="2 3">
    <name type="scientific">Haematococcus lacustris</name>
    <name type="common">Green alga</name>
    <name type="synonym">Haematococcus pluvialis</name>
    <dbReference type="NCBI Taxonomy" id="44745"/>
    <lineage>
        <taxon>Eukaryota</taxon>
        <taxon>Viridiplantae</taxon>
        <taxon>Chlorophyta</taxon>
        <taxon>core chlorophytes</taxon>
        <taxon>Chlorophyceae</taxon>
        <taxon>CS clade</taxon>
        <taxon>Chlamydomonadales</taxon>
        <taxon>Haematococcaceae</taxon>
        <taxon>Haematococcus</taxon>
    </lineage>
</organism>
<sequence length="84" mass="9218">VRQSFPLQQLRQARVVPEAEVEGSLMKCVELHMSTKASQASKRHPNSPKAGGQHARSDLDADIATYALAGEQHLMLLAVAWQLL</sequence>
<feature type="non-terminal residue" evidence="2">
    <location>
        <position position="1"/>
    </location>
</feature>
<feature type="non-terminal residue" evidence="2">
    <location>
        <position position="84"/>
    </location>
</feature>
<dbReference type="Proteomes" id="UP000485058">
    <property type="component" value="Unassembled WGS sequence"/>
</dbReference>
<protein>
    <submittedName>
        <fullName evidence="2">Uncharacterized protein</fullName>
    </submittedName>
</protein>
<evidence type="ECO:0000313" key="3">
    <source>
        <dbReference type="Proteomes" id="UP000485058"/>
    </source>
</evidence>
<proteinExistence type="predicted"/>
<gene>
    <name evidence="2" type="ORF">HaLaN_20040</name>
</gene>
<name>A0A699ZS52_HAELA</name>
<dbReference type="AlphaFoldDB" id="A0A699ZS52"/>
<keyword evidence="3" id="KW-1185">Reference proteome</keyword>
<evidence type="ECO:0000256" key="1">
    <source>
        <dbReference type="SAM" id="MobiDB-lite"/>
    </source>
</evidence>
<evidence type="ECO:0000313" key="2">
    <source>
        <dbReference type="EMBL" id="GFH22559.1"/>
    </source>
</evidence>
<accession>A0A699ZS52</accession>
<comment type="caution">
    <text evidence="2">The sequence shown here is derived from an EMBL/GenBank/DDBJ whole genome shotgun (WGS) entry which is preliminary data.</text>
</comment>
<feature type="region of interest" description="Disordered" evidence="1">
    <location>
        <begin position="35"/>
        <end position="56"/>
    </location>
</feature>
<reference evidence="2 3" key="1">
    <citation type="submission" date="2020-02" db="EMBL/GenBank/DDBJ databases">
        <title>Draft genome sequence of Haematococcus lacustris strain NIES-144.</title>
        <authorList>
            <person name="Morimoto D."/>
            <person name="Nakagawa S."/>
            <person name="Yoshida T."/>
            <person name="Sawayama S."/>
        </authorList>
    </citation>
    <scope>NUCLEOTIDE SEQUENCE [LARGE SCALE GENOMIC DNA]</scope>
    <source>
        <strain evidence="2 3">NIES-144</strain>
    </source>
</reference>
<dbReference type="EMBL" id="BLLF01002066">
    <property type="protein sequence ID" value="GFH22559.1"/>
    <property type="molecule type" value="Genomic_DNA"/>
</dbReference>